<dbReference type="PANTHER" id="PTHR43142">
    <property type="entry name" value="CARBOXYLIC ESTER HYDROLASE"/>
    <property type="match status" value="1"/>
</dbReference>
<dbReference type="AlphaFoldDB" id="A0A9N9T9A9"/>
<dbReference type="PROSITE" id="PS00941">
    <property type="entry name" value="CARBOXYLESTERASE_B_2"/>
    <property type="match status" value="1"/>
</dbReference>
<evidence type="ECO:0000256" key="3">
    <source>
        <dbReference type="ARBA" id="ARBA00022801"/>
    </source>
</evidence>
<evidence type="ECO:0000256" key="6">
    <source>
        <dbReference type="RuleBase" id="RU361235"/>
    </source>
</evidence>
<dbReference type="Gene3D" id="3.40.50.1820">
    <property type="entry name" value="alpha/beta hydrolase"/>
    <property type="match status" value="1"/>
</dbReference>
<dbReference type="GO" id="GO:0052689">
    <property type="term" value="F:carboxylic ester hydrolase activity"/>
    <property type="evidence" value="ECO:0007669"/>
    <property type="project" value="UniProtKB-KW"/>
</dbReference>
<protein>
    <recommendedName>
        <fullName evidence="6">Carboxylic ester hydrolase</fullName>
        <ecNumber evidence="6">3.1.1.-</ecNumber>
    </recommendedName>
</protein>
<feature type="domain" description="Carboxylesterase type B" evidence="7">
    <location>
        <begin position="30"/>
        <end position="528"/>
    </location>
</feature>
<dbReference type="InterPro" id="IPR029058">
    <property type="entry name" value="AB_hydrolase_fold"/>
</dbReference>
<keyword evidence="9" id="KW-1185">Reference proteome</keyword>
<proteinExistence type="inferred from homology"/>
<evidence type="ECO:0000256" key="2">
    <source>
        <dbReference type="ARBA" id="ARBA00022487"/>
    </source>
</evidence>
<organism evidence="8 9">
    <name type="scientific">Diabrotica balteata</name>
    <name type="common">Banded cucumber beetle</name>
    <dbReference type="NCBI Taxonomy" id="107213"/>
    <lineage>
        <taxon>Eukaryota</taxon>
        <taxon>Metazoa</taxon>
        <taxon>Ecdysozoa</taxon>
        <taxon>Arthropoda</taxon>
        <taxon>Hexapoda</taxon>
        <taxon>Insecta</taxon>
        <taxon>Pterygota</taxon>
        <taxon>Neoptera</taxon>
        <taxon>Endopterygota</taxon>
        <taxon>Coleoptera</taxon>
        <taxon>Polyphaga</taxon>
        <taxon>Cucujiformia</taxon>
        <taxon>Chrysomeloidea</taxon>
        <taxon>Chrysomelidae</taxon>
        <taxon>Galerucinae</taxon>
        <taxon>Diabroticina</taxon>
        <taxon>Diabroticites</taxon>
        <taxon>Diabrotica</taxon>
    </lineage>
</organism>
<feature type="chain" id="PRO_5040528106" description="Carboxylic ester hydrolase" evidence="6">
    <location>
        <begin position="26"/>
        <end position="550"/>
    </location>
</feature>
<dbReference type="InterPro" id="IPR019819">
    <property type="entry name" value="Carboxylesterase_B_CS"/>
</dbReference>
<evidence type="ECO:0000256" key="4">
    <source>
        <dbReference type="ARBA" id="ARBA00023157"/>
    </source>
</evidence>
<gene>
    <name evidence="8" type="ORF">DIABBA_LOCUS11431</name>
</gene>
<name>A0A9N9T9A9_DIABA</name>
<dbReference type="EMBL" id="OU898282">
    <property type="protein sequence ID" value="CAG9838559.1"/>
    <property type="molecule type" value="Genomic_DNA"/>
</dbReference>
<evidence type="ECO:0000313" key="9">
    <source>
        <dbReference type="Proteomes" id="UP001153709"/>
    </source>
</evidence>
<dbReference type="EC" id="3.1.1.-" evidence="6"/>
<sequence>MSNQIKMNPLAILFHIALICFSLNGAEVGPIVMLENGGKIQGRELSSQNGKSFYAFQEVPYAAPPVGNLRFKDPIEPKPWSDILQTTKNTKICMQLQNNDPRETEDCLYLNVYTPAKDFQTSSLPVYVFIHGGFLFKGESTFERFGPQFLMDYGIILVTLNYRLGAFGFLSTGDKTIPGNYGFKDQNLALKWVQKNIKNFGGDPDKVTLGGQSAGGNSVGHQILSEKSKGLFRAAIQESGSPLCSKMFMKHPRYFAVQLAKSFDDKITEKSSSADILDVVINVSANDIKNNSDLPIPDDMRNCVGSIGSTVWNPVVETQEDGFVKGLMHENFKYGNFSKVPVLIGFNSEEEVAYNLVDTKSKAGYMDSNNKYMVNGNLNIKEENILLAGNKLKKIYTDKTFEEDFLSLVKFATDAKYTIGICRQIELQSKFADIYMYQFSYDGLLGRINQSIPGVGHAEELNYLFQSRVNSNINEYPPEDLKVQKELLTLWTNFIKYLDPMSTKKWTKTSGENLIYMDINKELQLKSNPRYYQKIREVYSEYAEEIQYTY</sequence>
<keyword evidence="5" id="KW-0325">Glycoprotein</keyword>
<evidence type="ECO:0000256" key="1">
    <source>
        <dbReference type="ARBA" id="ARBA00005964"/>
    </source>
</evidence>
<keyword evidence="2" id="KW-0719">Serine esterase</keyword>
<evidence type="ECO:0000259" key="7">
    <source>
        <dbReference type="Pfam" id="PF00135"/>
    </source>
</evidence>
<dbReference type="PROSITE" id="PS00122">
    <property type="entry name" value="CARBOXYLESTERASE_B_1"/>
    <property type="match status" value="1"/>
</dbReference>
<feature type="signal peptide" evidence="6">
    <location>
        <begin position="1"/>
        <end position="25"/>
    </location>
</feature>
<keyword evidence="6" id="KW-0732">Signal</keyword>
<comment type="similarity">
    <text evidence="1 6">Belongs to the type-B carboxylesterase/lipase family.</text>
</comment>
<dbReference type="PANTHER" id="PTHR43142:SF1">
    <property type="entry name" value="CARBOXYLIC ESTER HYDROLASE"/>
    <property type="match status" value="1"/>
</dbReference>
<evidence type="ECO:0000313" key="8">
    <source>
        <dbReference type="EMBL" id="CAG9838559.1"/>
    </source>
</evidence>
<dbReference type="Proteomes" id="UP001153709">
    <property type="component" value="Chromosome 7"/>
</dbReference>
<dbReference type="SUPFAM" id="SSF53474">
    <property type="entry name" value="alpha/beta-Hydrolases"/>
    <property type="match status" value="1"/>
</dbReference>
<dbReference type="Pfam" id="PF00135">
    <property type="entry name" value="COesterase"/>
    <property type="match status" value="1"/>
</dbReference>
<keyword evidence="3 6" id="KW-0378">Hydrolase</keyword>
<dbReference type="InterPro" id="IPR002018">
    <property type="entry name" value="CarbesteraseB"/>
</dbReference>
<evidence type="ECO:0000256" key="5">
    <source>
        <dbReference type="ARBA" id="ARBA00023180"/>
    </source>
</evidence>
<accession>A0A9N9T9A9</accession>
<dbReference type="InterPro" id="IPR019826">
    <property type="entry name" value="Carboxylesterase_B_AS"/>
</dbReference>
<reference evidence="8" key="1">
    <citation type="submission" date="2022-01" db="EMBL/GenBank/DDBJ databases">
        <authorList>
            <person name="King R."/>
        </authorList>
    </citation>
    <scope>NUCLEOTIDE SEQUENCE</scope>
</reference>
<dbReference type="OrthoDB" id="19653at2759"/>
<keyword evidence="4" id="KW-1015">Disulfide bond</keyword>